<dbReference type="RefSeq" id="WP_093273040.1">
    <property type="nucleotide sequence ID" value="NZ_FNDD01000010.1"/>
</dbReference>
<dbReference type="STRING" id="861298.SAMN04488136_11086"/>
<dbReference type="Proteomes" id="UP000198854">
    <property type="component" value="Unassembled WGS sequence"/>
</dbReference>
<dbReference type="OrthoDB" id="5874420at2"/>
<evidence type="ECO:0000313" key="2">
    <source>
        <dbReference type="Proteomes" id="UP000198854"/>
    </source>
</evidence>
<sequence length="224" mass="25960">MTTSLPNSIVSKLSWLAVSCLFLAYILSVVNQFNLDLCLLEYRLDTPIAKEMPNEQRSSDSPDLLTYQASSLARKGYQLKQQGAVKQDYQPWFESAIALANQASQRKPMDGEPYRQLANAYWNLGANAQVIGRYIAKLQSTEPFERSTIFDSLKYYLSFWEQLSVSERKQAIAYLYDTKKYGIYYELIGSQLDNQELRKKACQIYAFSHKKISFCMKEFVELYY</sequence>
<organism evidence="1 2">
    <name type="scientific">Vibrio xiamenensis</name>
    <dbReference type="NCBI Taxonomy" id="861298"/>
    <lineage>
        <taxon>Bacteria</taxon>
        <taxon>Pseudomonadati</taxon>
        <taxon>Pseudomonadota</taxon>
        <taxon>Gammaproteobacteria</taxon>
        <taxon>Vibrionales</taxon>
        <taxon>Vibrionaceae</taxon>
        <taxon>Vibrio</taxon>
    </lineage>
</organism>
<accession>A0A1G8AGU6</accession>
<gene>
    <name evidence="1" type="ORF">SAMN04488136_11086</name>
</gene>
<dbReference type="EMBL" id="FNDD01000010">
    <property type="protein sequence ID" value="SDH19550.1"/>
    <property type="molecule type" value="Genomic_DNA"/>
</dbReference>
<proteinExistence type="predicted"/>
<dbReference type="Gene3D" id="1.25.40.10">
    <property type="entry name" value="Tetratricopeptide repeat domain"/>
    <property type="match status" value="1"/>
</dbReference>
<dbReference type="InterPro" id="IPR011990">
    <property type="entry name" value="TPR-like_helical_dom_sf"/>
</dbReference>
<reference evidence="1 2" key="1">
    <citation type="submission" date="2016-10" db="EMBL/GenBank/DDBJ databases">
        <authorList>
            <person name="de Groot N.N."/>
        </authorList>
    </citation>
    <scope>NUCLEOTIDE SEQUENCE [LARGE SCALE GENOMIC DNA]</scope>
    <source>
        <strain evidence="1 2">CGMCC 1.10228</strain>
    </source>
</reference>
<name>A0A1G8AGU6_9VIBR</name>
<protein>
    <submittedName>
        <fullName evidence="1">Uncharacterized protein</fullName>
    </submittedName>
</protein>
<evidence type="ECO:0000313" key="1">
    <source>
        <dbReference type="EMBL" id="SDH19550.1"/>
    </source>
</evidence>
<keyword evidence="2" id="KW-1185">Reference proteome</keyword>
<dbReference type="AlphaFoldDB" id="A0A1G8AGU6"/>